<sequence length="651" mass="73193">MAVWGRTGTIRDCPPLDSPAGAGLAKEGITEREWAALLKVGEVISLKGSELLISQGDTYDEPGDRQLYLLSDGECRIEVKGKPVASIAPGDFVGEASFTSGRVQPRTATVRAKSDEIRVMAWTWRDLQAFMDNPKNLRTKAALQAIWMEGLAGKLNDVMSALGGQSVVELAEEDKTRAGDYGYRYLEDTREVESIVPISASTLAWWTFTREYRALRRTFRFGEFKDTGIAGPFSIIDRFLETSVFPVLRPSRVDLPQDPEVVDLQNRLNELKLSNKAIEDRETARIAATKAFLEDESRKGLRAAGYILRSQTPWYVMAPYKALCWFLDVVFEDRPIQRFWFLETVARMPYFSYLSMLFLYETLGWWSGAAEVRKVHFAEEYNEMQHLRIMESLGGDTRWSDRFLARHAAIIYFSVLILGYLVSPFLAYNFSELIESHAVDTYTEFAEANEELLKSLPPTPQALDYYHGGDMYLFDEFQTSRPAFSRRPRIQNLYDVFSCIRDDELEHVKTMFACERGTGALPSPNAAAATPRWAQDATPTMPNATAPNIRRNTVKRAETDDAGGGGRSGGSDKLRTDIARKTPLEAFTAAFNPLRDLVKAVEKRDVTEKLRRGRDNGGEQGTDSAVGARGGEEEKIDVSASRKEPEEKQDS</sequence>
<protein>
    <submittedName>
        <fullName evidence="16">Alternative oxidase, mitochondrial protein</fullName>
    </submittedName>
</protein>
<keyword evidence="8" id="KW-0249">Electron transport</keyword>
<dbReference type="GO" id="GO:0009916">
    <property type="term" value="F:alternative oxidase activity"/>
    <property type="evidence" value="ECO:0007669"/>
    <property type="project" value="InterPro"/>
</dbReference>
<dbReference type="Gene3D" id="1.20.1260.140">
    <property type="entry name" value="Alternative oxidase"/>
    <property type="match status" value="1"/>
</dbReference>
<dbReference type="InterPro" id="IPR002680">
    <property type="entry name" value="AOX"/>
</dbReference>
<evidence type="ECO:0000313" key="17">
    <source>
        <dbReference type="Proteomes" id="UP000002630"/>
    </source>
</evidence>
<evidence type="ECO:0000256" key="11">
    <source>
        <dbReference type="ARBA" id="ARBA00023004"/>
    </source>
</evidence>
<comment type="subcellular location">
    <subcellularLocation>
        <location evidence="2">Membrane</location>
    </subcellularLocation>
</comment>
<dbReference type="Pfam" id="PF00027">
    <property type="entry name" value="cNMP_binding"/>
    <property type="match status" value="1"/>
</dbReference>
<keyword evidence="10" id="KW-0560">Oxidoreductase</keyword>
<feature type="domain" description="Cyclic nucleotide-binding" evidence="15">
    <location>
        <begin position="67"/>
        <end position="115"/>
    </location>
</feature>
<keyword evidence="5" id="KW-0679">Respiratory chain</keyword>
<keyword evidence="7" id="KW-0479">Metal-binding</keyword>
<feature type="compositionally biased region" description="Polar residues" evidence="13">
    <location>
        <begin position="537"/>
        <end position="546"/>
    </location>
</feature>
<dbReference type="PROSITE" id="PS50042">
    <property type="entry name" value="CNMP_BINDING_3"/>
    <property type="match status" value="1"/>
</dbReference>
<comment type="similarity">
    <text evidence="3">Belongs to the alternative oxidase family.</text>
</comment>
<gene>
    <name evidence="16" type="primary">quinol-to-oxygen</name>
    <name evidence="16" type="ORF">Esi_0003_0013</name>
</gene>
<evidence type="ECO:0000256" key="12">
    <source>
        <dbReference type="ARBA" id="ARBA00023136"/>
    </source>
</evidence>
<evidence type="ECO:0000256" key="9">
    <source>
        <dbReference type="ARBA" id="ARBA00022989"/>
    </source>
</evidence>
<keyword evidence="12 14" id="KW-0472">Membrane</keyword>
<dbReference type="AlphaFoldDB" id="D7FVT3"/>
<keyword evidence="11" id="KW-0408">Iron</keyword>
<evidence type="ECO:0000313" key="16">
    <source>
        <dbReference type="EMBL" id="CBJ25453.1"/>
    </source>
</evidence>
<dbReference type="CDD" id="cd00038">
    <property type="entry name" value="CAP_ED"/>
    <property type="match status" value="1"/>
</dbReference>
<comment type="cofactor">
    <cofactor evidence="1">
        <name>Fe cation</name>
        <dbReference type="ChEBI" id="CHEBI:24875"/>
    </cofactor>
</comment>
<evidence type="ECO:0000256" key="6">
    <source>
        <dbReference type="ARBA" id="ARBA00022692"/>
    </source>
</evidence>
<keyword evidence="9 14" id="KW-1133">Transmembrane helix</keyword>
<evidence type="ECO:0000256" key="1">
    <source>
        <dbReference type="ARBA" id="ARBA00001962"/>
    </source>
</evidence>
<evidence type="ECO:0000256" key="4">
    <source>
        <dbReference type="ARBA" id="ARBA00022448"/>
    </source>
</evidence>
<feature type="region of interest" description="Disordered" evidence="13">
    <location>
        <begin position="523"/>
        <end position="575"/>
    </location>
</feature>
<dbReference type="STRING" id="2880.D7FVT3"/>
<reference evidence="16 17" key="1">
    <citation type="journal article" date="2010" name="Nature">
        <title>The Ectocarpus genome and the independent evolution of multicellularity in brown algae.</title>
        <authorList>
            <person name="Cock J.M."/>
            <person name="Sterck L."/>
            <person name="Rouze P."/>
            <person name="Scornet D."/>
            <person name="Allen A.E."/>
            <person name="Amoutzias G."/>
            <person name="Anthouard V."/>
            <person name="Artiguenave F."/>
            <person name="Aury J.M."/>
            <person name="Badger J.H."/>
            <person name="Beszteri B."/>
            <person name="Billiau K."/>
            <person name="Bonnet E."/>
            <person name="Bothwell J.H."/>
            <person name="Bowler C."/>
            <person name="Boyen C."/>
            <person name="Brownlee C."/>
            <person name="Carrano C.J."/>
            <person name="Charrier B."/>
            <person name="Cho G.Y."/>
            <person name="Coelho S.M."/>
            <person name="Collen J."/>
            <person name="Corre E."/>
            <person name="Da Silva C."/>
            <person name="Delage L."/>
            <person name="Delaroque N."/>
            <person name="Dittami S.M."/>
            <person name="Doulbeau S."/>
            <person name="Elias M."/>
            <person name="Farnham G."/>
            <person name="Gachon C.M."/>
            <person name="Gschloessl B."/>
            <person name="Heesch S."/>
            <person name="Jabbari K."/>
            <person name="Jubin C."/>
            <person name="Kawai H."/>
            <person name="Kimura K."/>
            <person name="Kloareg B."/>
            <person name="Kupper F.C."/>
            <person name="Lang D."/>
            <person name="Le Bail A."/>
            <person name="Leblanc C."/>
            <person name="Lerouge P."/>
            <person name="Lohr M."/>
            <person name="Lopez P.J."/>
            <person name="Martens C."/>
            <person name="Maumus F."/>
            <person name="Michel G."/>
            <person name="Miranda-Saavedra D."/>
            <person name="Morales J."/>
            <person name="Moreau H."/>
            <person name="Motomura T."/>
            <person name="Nagasato C."/>
            <person name="Napoli C.A."/>
            <person name="Nelson D.R."/>
            <person name="Nyvall-Collen P."/>
            <person name="Peters A.F."/>
            <person name="Pommier C."/>
            <person name="Potin P."/>
            <person name="Poulain J."/>
            <person name="Quesneville H."/>
            <person name="Read B."/>
            <person name="Rensing S.A."/>
            <person name="Ritter A."/>
            <person name="Rousvoal S."/>
            <person name="Samanta M."/>
            <person name="Samson G."/>
            <person name="Schroeder D.C."/>
            <person name="Segurens B."/>
            <person name="Strittmatter M."/>
            <person name="Tonon T."/>
            <person name="Tregear J.W."/>
            <person name="Valentin K."/>
            <person name="von Dassow P."/>
            <person name="Yamagishi T."/>
            <person name="Van de Peer Y."/>
            <person name="Wincker P."/>
        </authorList>
    </citation>
    <scope>NUCLEOTIDE SEQUENCE [LARGE SCALE GENOMIC DNA]</scope>
    <source>
        <strain evidence="17">Ec32 / CCAP1310/4</strain>
    </source>
</reference>
<keyword evidence="17" id="KW-1185">Reference proteome</keyword>
<proteinExistence type="inferred from homology"/>
<accession>D7FVT3</accession>
<evidence type="ECO:0000256" key="5">
    <source>
        <dbReference type="ARBA" id="ARBA00022660"/>
    </source>
</evidence>
<feature type="compositionally biased region" description="Basic and acidic residues" evidence="13">
    <location>
        <begin position="630"/>
        <end position="651"/>
    </location>
</feature>
<evidence type="ECO:0000259" key="15">
    <source>
        <dbReference type="PROSITE" id="PS50042"/>
    </source>
</evidence>
<dbReference type="PANTHER" id="PTHR31803">
    <property type="entry name" value="ALTERNATIVE OXIDASE"/>
    <property type="match status" value="1"/>
</dbReference>
<dbReference type="SMART" id="SM00100">
    <property type="entry name" value="cNMP"/>
    <property type="match status" value="1"/>
</dbReference>
<feature type="region of interest" description="Disordered" evidence="13">
    <location>
        <begin position="607"/>
        <end position="651"/>
    </location>
</feature>
<dbReference type="OrthoDB" id="4493at2759"/>
<organism evidence="16 17">
    <name type="scientific">Ectocarpus siliculosus</name>
    <name type="common">Brown alga</name>
    <name type="synonym">Conferva siliculosa</name>
    <dbReference type="NCBI Taxonomy" id="2880"/>
    <lineage>
        <taxon>Eukaryota</taxon>
        <taxon>Sar</taxon>
        <taxon>Stramenopiles</taxon>
        <taxon>Ochrophyta</taxon>
        <taxon>PX clade</taxon>
        <taxon>Phaeophyceae</taxon>
        <taxon>Ectocarpales</taxon>
        <taxon>Ectocarpaceae</taxon>
        <taxon>Ectocarpus</taxon>
    </lineage>
</organism>
<dbReference type="InterPro" id="IPR018490">
    <property type="entry name" value="cNMP-bd_dom_sf"/>
</dbReference>
<dbReference type="GO" id="GO:0046872">
    <property type="term" value="F:metal ion binding"/>
    <property type="evidence" value="ECO:0007669"/>
    <property type="project" value="UniProtKB-KW"/>
</dbReference>
<name>D7FVT3_ECTSI</name>
<dbReference type="EMBL" id="FN648486">
    <property type="protein sequence ID" value="CBJ25453.1"/>
    <property type="molecule type" value="Genomic_DNA"/>
</dbReference>
<dbReference type="PANTHER" id="PTHR31803:SF19">
    <property type="entry name" value="UBIQUINOL OXIDASE"/>
    <property type="match status" value="1"/>
</dbReference>
<evidence type="ECO:0000256" key="7">
    <source>
        <dbReference type="ARBA" id="ARBA00022723"/>
    </source>
</evidence>
<evidence type="ECO:0000256" key="2">
    <source>
        <dbReference type="ARBA" id="ARBA00004370"/>
    </source>
</evidence>
<dbReference type="GO" id="GO:0010230">
    <property type="term" value="P:alternative respiration"/>
    <property type="evidence" value="ECO:0007669"/>
    <property type="project" value="TreeGrafter"/>
</dbReference>
<feature type="compositionally biased region" description="Basic and acidic residues" evidence="13">
    <location>
        <begin position="607"/>
        <end position="617"/>
    </location>
</feature>
<dbReference type="Pfam" id="PF01786">
    <property type="entry name" value="AOX"/>
    <property type="match status" value="1"/>
</dbReference>
<keyword evidence="6 14" id="KW-0812">Transmembrane</keyword>
<dbReference type="Gene3D" id="2.60.120.10">
    <property type="entry name" value="Jelly Rolls"/>
    <property type="match status" value="1"/>
</dbReference>
<dbReference type="InterPro" id="IPR000595">
    <property type="entry name" value="cNMP-bd_dom"/>
</dbReference>
<evidence type="ECO:0000256" key="13">
    <source>
        <dbReference type="SAM" id="MobiDB-lite"/>
    </source>
</evidence>
<dbReference type="SUPFAM" id="SSF51206">
    <property type="entry name" value="cAMP-binding domain-like"/>
    <property type="match status" value="1"/>
</dbReference>
<feature type="transmembrane region" description="Helical" evidence="14">
    <location>
        <begin position="408"/>
        <end position="428"/>
    </location>
</feature>
<dbReference type="Proteomes" id="UP000002630">
    <property type="component" value="Linkage Group LG02"/>
</dbReference>
<evidence type="ECO:0000256" key="14">
    <source>
        <dbReference type="SAM" id="Phobius"/>
    </source>
</evidence>
<keyword evidence="4" id="KW-0813">Transport</keyword>
<evidence type="ECO:0000256" key="10">
    <source>
        <dbReference type="ARBA" id="ARBA00023002"/>
    </source>
</evidence>
<evidence type="ECO:0000256" key="3">
    <source>
        <dbReference type="ARBA" id="ARBA00008388"/>
    </source>
</evidence>
<dbReference type="eggNOG" id="ENOG502QRMM">
    <property type="taxonomic scope" value="Eukaryota"/>
</dbReference>
<evidence type="ECO:0000256" key="8">
    <source>
        <dbReference type="ARBA" id="ARBA00022982"/>
    </source>
</evidence>
<dbReference type="GO" id="GO:0016020">
    <property type="term" value="C:membrane"/>
    <property type="evidence" value="ECO:0007669"/>
    <property type="project" value="UniProtKB-SubCell"/>
</dbReference>
<dbReference type="EMBL" id="FN649727">
    <property type="protein sequence ID" value="CBJ25453.1"/>
    <property type="molecule type" value="Genomic_DNA"/>
</dbReference>
<dbReference type="InterPro" id="IPR014710">
    <property type="entry name" value="RmlC-like_jellyroll"/>
</dbReference>
<dbReference type="GO" id="GO:0005739">
    <property type="term" value="C:mitochondrion"/>
    <property type="evidence" value="ECO:0007669"/>
    <property type="project" value="TreeGrafter"/>
</dbReference>
<dbReference type="InterPro" id="IPR038659">
    <property type="entry name" value="AOX_sf"/>
</dbReference>
<dbReference type="InParanoid" id="D7FVT3"/>